<dbReference type="SMART" id="SM00052">
    <property type="entry name" value="EAL"/>
    <property type="match status" value="1"/>
</dbReference>
<dbReference type="SUPFAM" id="SSF141868">
    <property type="entry name" value="EAL domain-like"/>
    <property type="match status" value="1"/>
</dbReference>
<evidence type="ECO:0000313" key="3">
    <source>
        <dbReference type="Proteomes" id="UP000002191"/>
    </source>
</evidence>
<dbReference type="SUPFAM" id="SSF103190">
    <property type="entry name" value="Sensory domain-like"/>
    <property type="match status" value="1"/>
</dbReference>
<keyword evidence="3" id="KW-1185">Reference proteome</keyword>
<dbReference type="GO" id="GO:0071111">
    <property type="term" value="F:cyclic-guanylate-specific phosphodiesterase activity"/>
    <property type="evidence" value="ECO:0007669"/>
    <property type="project" value="InterPro"/>
</dbReference>
<dbReference type="HOGENOM" id="CLU_015702_0_1_7"/>
<dbReference type="CDD" id="cd01948">
    <property type="entry name" value="EAL"/>
    <property type="match status" value="1"/>
</dbReference>
<name>E6VSJ1_PSEA9</name>
<dbReference type="PANTHER" id="PTHR33121">
    <property type="entry name" value="CYCLIC DI-GMP PHOSPHODIESTERASE PDEF"/>
    <property type="match status" value="1"/>
</dbReference>
<proteinExistence type="predicted"/>
<dbReference type="Gene3D" id="3.20.20.450">
    <property type="entry name" value="EAL domain"/>
    <property type="match status" value="1"/>
</dbReference>
<protein>
    <submittedName>
        <fullName evidence="2">EAL domain protein</fullName>
    </submittedName>
</protein>
<evidence type="ECO:0000259" key="1">
    <source>
        <dbReference type="PROSITE" id="PS50883"/>
    </source>
</evidence>
<dbReference type="EMBL" id="CP002431">
    <property type="protein sequence ID" value="ADU61976.1"/>
    <property type="molecule type" value="Genomic_DNA"/>
</dbReference>
<dbReference type="PANTHER" id="PTHR33121:SF76">
    <property type="entry name" value="SIGNALING PROTEIN"/>
    <property type="match status" value="1"/>
</dbReference>
<reference evidence="3" key="1">
    <citation type="submission" date="2010-12" db="EMBL/GenBank/DDBJ databases">
        <title>Complete sequence of Desulfovibrio aespoeensis Aspo-2.</title>
        <authorList>
            <consortium name="US DOE Joint Genome Institute"/>
            <person name="Lucas S."/>
            <person name="Copeland A."/>
            <person name="Lapidus A."/>
            <person name="Cheng J.-F."/>
            <person name="Goodwin L."/>
            <person name="Pitluck S."/>
            <person name="Chertkov O."/>
            <person name="Misra M."/>
            <person name="Detter J.C."/>
            <person name="Han C."/>
            <person name="Tapia R."/>
            <person name="Land M."/>
            <person name="Hauser L."/>
            <person name="Kyrpides N."/>
            <person name="Ivanova N."/>
            <person name="Ovchinnikova G."/>
            <person name="Pedersen K."/>
            <person name="Jagevall S."/>
            <person name="Hazen T."/>
            <person name="Woyke T."/>
        </authorList>
    </citation>
    <scope>NUCLEOTIDE SEQUENCE [LARGE SCALE GENOMIC DNA]</scope>
    <source>
        <strain evidence="3">ATCC 700646 / DSM 10631 / Aspo-2</strain>
    </source>
</reference>
<dbReference type="PROSITE" id="PS50883">
    <property type="entry name" value="EAL"/>
    <property type="match status" value="1"/>
</dbReference>
<dbReference type="AlphaFoldDB" id="E6VSJ1"/>
<sequence>MTTDTLMPITVTDLHEIIETGAIVTHFQPQVSLKRKAVIGLEALSRGFDGASGEIIPPSVLFGLASDPETRLALDRVCRTRAAESFAALHRRDKSVMLSMNIDAACISEDTRGSNHLLKLIKRCDISPNNVIIEIIESRCEDMDALLEFVRFYRKKNFLIALDDVGAGFSNLDRIPLLKPDVLKLDRSLISGVNEQFHKLEVARSFVQMANRLGCLVLAEGVETSEETMCLLANGIDVFQGFFFARPAPGLDAVPGMADKVDALAEKHRHNRTRRIAEEKRLFSSYDLTILTMCQGLSETPSRGLNQALTQFIDQHEGVECVYVLDMKGRQVSDTLCDPLKLKKSKRFLYEPARVGADHSLKEYFLPIQAGLEKFTTDPYISLASGNLCTTISRVFYHKCCGRHLILCTDMSREDMACGL</sequence>
<dbReference type="Proteomes" id="UP000002191">
    <property type="component" value="Chromosome"/>
</dbReference>
<dbReference type="CDD" id="cd18773">
    <property type="entry name" value="PDC1_HK_sensor"/>
    <property type="match status" value="1"/>
</dbReference>
<evidence type="ECO:0000313" key="2">
    <source>
        <dbReference type="EMBL" id="ADU61976.1"/>
    </source>
</evidence>
<dbReference type="KEGG" id="das:Daes_0959"/>
<feature type="domain" description="EAL" evidence="1">
    <location>
        <begin position="7"/>
        <end position="261"/>
    </location>
</feature>
<dbReference type="RefSeq" id="WP_013513907.1">
    <property type="nucleotide sequence ID" value="NC_014844.1"/>
</dbReference>
<dbReference type="InterPro" id="IPR001633">
    <property type="entry name" value="EAL_dom"/>
</dbReference>
<dbReference type="eggNOG" id="COG2200">
    <property type="taxonomic scope" value="Bacteria"/>
</dbReference>
<dbReference type="InterPro" id="IPR050706">
    <property type="entry name" value="Cyclic-di-GMP_PDE-like"/>
</dbReference>
<dbReference type="InterPro" id="IPR029151">
    <property type="entry name" value="Sensor-like_sf"/>
</dbReference>
<dbReference type="InterPro" id="IPR035919">
    <property type="entry name" value="EAL_sf"/>
</dbReference>
<accession>E6VSJ1</accession>
<gene>
    <name evidence="2" type="ordered locus">Daes_0959</name>
</gene>
<dbReference type="Pfam" id="PF00563">
    <property type="entry name" value="EAL"/>
    <property type="match status" value="1"/>
</dbReference>
<dbReference type="STRING" id="643562.Daes_0959"/>
<dbReference type="Gene3D" id="3.30.450.20">
    <property type="entry name" value="PAS domain"/>
    <property type="match status" value="1"/>
</dbReference>
<reference evidence="2 3" key="2">
    <citation type="journal article" date="2014" name="Genome Announc.">
        <title>Complete Genome Sequence of the Subsurface, Mesophilic Sulfate-Reducing Bacterium Desulfovibrio aespoeensis Aspo-2.</title>
        <authorList>
            <person name="Pedersen K."/>
            <person name="Bengtsson A."/>
            <person name="Edlund J."/>
            <person name="Rabe L."/>
            <person name="Hazen T."/>
            <person name="Chakraborty R."/>
            <person name="Goodwin L."/>
            <person name="Shapiro N."/>
        </authorList>
    </citation>
    <scope>NUCLEOTIDE SEQUENCE [LARGE SCALE GENOMIC DNA]</scope>
    <source>
        <strain evidence="3">ATCC 700646 / DSM 10631 / Aspo-2</strain>
    </source>
</reference>
<organism evidence="2 3">
    <name type="scientific">Pseudodesulfovibrio aespoeensis (strain ATCC 700646 / DSM 10631 / Aspo-2)</name>
    <name type="common">Desulfovibrio aespoeensis</name>
    <dbReference type="NCBI Taxonomy" id="643562"/>
    <lineage>
        <taxon>Bacteria</taxon>
        <taxon>Pseudomonadati</taxon>
        <taxon>Thermodesulfobacteriota</taxon>
        <taxon>Desulfovibrionia</taxon>
        <taxon>Desulfovibrionales</taxon>
        <taxon>Desulfovibrionaceae</taxon>
    </lineage>
</organism>